<gene>
    <name evidence="6" type="ORF">GSBLH_T00002180001</name>
</gene>
<protein>
    <recommendedName>
        <fullName evidence="5">Nudix hydrolase domain-containing protein</fullName>
    </recommendedName>
</protein>
<organism evidence="6">
    <name type="scientific">Blastocystis hominis</name>
    <dbReference type="NCBI Taxonomy" id="12968"/>
    <lineage>
        <taxon>Eukaryota</taxon>
        <taxon>Sar</taxon>
        <taxon>Stramenopiles</taxon>
        <taxon>Bigyra</taxon>
        <taxon>Opalozoa</taxon>
        <taxon>Opalinata</taxon>
        <taxon>Blastocystidae</taxon>
        <taxon>Blastocystis</taxon>
    </lineage>
</organism>
<dbReference type="OrthoDB" id="242473at2759"/>
<evidence type="ECO:0000256" key="1">
    <source>
        <dbReference type="ARBA" id="ARBA00001946"/>
    </source>
</evidence>
<dbReference type="PROSITE" id="PS51462">
    <property type="entry name" value="NUDIX"/>
    <property type="match status" value="1"/>
</dbReference>
<keyword evidence="4" id="KW-0460">Magnesium</keyword>
<feature type="domain" description="Nudix hydrolase" evidence="5">
    <location>
        <begin position="94"/>
        <end position="250"/>
    </location>
</feature>
<accession>D8M226</accession>
<dbReference type="GeneID" id="24919382"/>
<keyword evidence="7" id="KW-1185">Reference proteome</keyword>
<dbReference type="PANTHER" id="PTHR31835:SF1">
    <property type="entry name" value="URIDINE DIPHOSPHATE GLUCOSE PYROPHOSPHATASE NUDT22"/>
    <property type="match status" value="1"/>
</dbReference>
<dbReference type="InterPro" id="IPR055295">
    <property type="entry name" value="NUDT22/NUDT9-like"/>
</dbReference>
<evidence type="ECO:0000256" key="2">
    <source>
        <dbReference type="ARBA" id="ARBA00022723"/>
    </source>
</evidence>
<reference evidence="6" key="1">
    <citation type="submission" date="2010-02" db="EMBL/GenBank/DDBJ databases">
        <title>Sequencing and annotation of the Blastocystis hominis genome.</title>
        <authorList>
            <person name="Wincker P."/>
        </authorList>
    </citation>
    <scope>NUCLEOTIDE SEQUENCE</scope>
    <source>
        <strain evidence="6">Singapore isolate B</strain>
    </source>
</reference>
<dbReference type="Proteomes" id="UP000008312">
    <property type="component" value="Unassembled WGS sequence"/>
</dbReference>
<evidence type="ECO:0000313" key="6">
    <source>
        <dbReference type="EMBL" id="CBK22115.2"/>
    </source>
</evidence>
<keyword evidence="3" id="KW-0378">Hydrolase</keyword>
<dbReference type="AlphaFoldDB" id="D8M226"/>
<dbReference type="GO" id="GO:0046872">
    <property type="term" value="F:metal ion binding"/>
    <property type="evidence" value="ECO:0007669"/>
    <property type="project" value="UniProtKB-KW"/>
</dbReference>
<dbReference type="InterPro" id="IPR000086">
    <property type="entry name" value="NUDIX_hydrolase_dom"/>
</dbReference>
<dbReference type="EMBL" id="FN668647">
    <property type="protein sequence ID" value="CBK22115.2"/>
    <property type="molecule type" value="Genomic_DNA"/>
</dbReference>
<dbReference type="Gene3D" id="3.90.79.10">
    <property type="entry name" value="Nucleoside Triphosphate Pyrophosphohydrolase"/>
    <property type="match status" value="1"/>
</dbReference>
<dbReference type="OMA" id="LCTDDGQ"/>
<evidence type="ECO:0000313" key="7">
    <source>
        <dbReference type="Proteomes" id="UP000008312"/>
    </source>
</evidence>
<dbReference type="InterPro" id="IPR015797">
    <property type="entry name" value="NUDIX_hydrolase-like_dom_sf"/>
</dbReference>
<evidence type="ECO:0000259" key="5">
    <source>
        <dbReference type="PROSITE" id="PS51462"/>
    </source>
</evidence>
<keyword evidence="2" id="KW-0479">Metal-binding</keyword>
<proteinExistence type="predicted"/>
<dbReference type="GO" id="GO:0052751">
    <property type="term" value="F:GDP-mannose hydrolase activity"/>
    <property type="evidence" value="ECO:0007669"/>
    <property type="project" value="TreeGrafter"/>
</dbReference>
<comment type="cofactor">
    <cofactor evidence="1">
        <name>Mg(2+)</name>
        <dbReference type="ChEBI" id="CHEBI:18420"/>
    </cofactor>
</comment>
<evidence type="ECO:0000256" key="4">
    <source>
        <dbReference type="ARBA" id="ARBA00022842"/>
    </source>
</evidence>
<evidence type="ECO:0000256" key="3">
    <source>
        <dbReference type="ARBA" id="ARBA00022801"/>
    </source>
</evidence>
<name>D8M226_BLAHO</name>
<dbReference type="RefSeq" id="XP_012896163.1">
    <property type="nucleotide sequence ID" value="XM_013040709.1"/>
</dbReference>
<dbReference type="InParanoid" id="D8M226"/>
<sequence>MVTVDRKYASKACGRHDLEEVIDQVWNDTLKEKPYLFNQSKFRFSKATYDKTCHMMLGLTNYKAYVGSNLGPKWKLFYEEGMKIGDPDAYFGNPLGNQVAIVLKDGKHVIMNRSYQVAESQGKLTAVGGHPEPSELHIESYEDAAKIPSSVLTNELFESMRREVHEETNIPLDLISEMYMTGVIGSNATHGRQVQVFCCFVPLESEQVRGYYRKGPEDQYESLGINFMTLEEIVEIMNTTPDRFCPESRALYTALLQSLDAYYKVKDSIFAA</sequence>
<dbReference type="PANTHER" id="PTHR31835">
    <property type="entry name" value="URIDINE DIPHOSPHATE GLUCOSE PYROPHOSPHATASE"/>
    <property type="match status" value="1"/>
</dbReference>
<dbReference type="SUPFAM" id="SSF55811">
    <property type="entry name" value="Nudix"/>
    <property type="match status" value="1"/>
</dbReference>